<keyword evidence="11" id="KW-1185">Reference proteome</keyword>
<dbReference type="InterPro" id="IPR000719">
    <property type="entry name" value="Prot_kinase_dom"/>
</dbReference>
<dbReference type="GO" id="GO:0008353">
    <property type="term" value="F:RNA polymerase II CTD heptapeptide repeat kinase activity"/>
    <property type="evidence" value="ECO:0007669"/>
    <property type="project" value="TreeGrafter"/>
</dbReference>
<keyword evidence="4 7" id="KW-0547">Nucleotide-binding</keyword>
<keyword evidence="6 7" id="KW-0067">ATP-binding</keyword>
<dbReference type="CDD" id="cd07840">
    <property type="entry name" value="STKc_CDK9_like"/>
    <property type="match status" value="1"/>
</dbReference>
<feature type="region of interest" description="Disordered" evidence="8">
    <location>
        <begin position="46"/>
        <end position="87"/>
    </location>
</feature>
<dbReference type="InterPro" id="IPR008271">
    <property type="entry name" value="Ser/Thr_kinase_AS"/>
</dbReference>
<dbReference type="GO" id="GO:0005634">
    <property type="term" value="C:nucleus"/>
    <property type="evidence" value="ECO:0007669"/>
    <property type="project" value="TreeGrafter"/>
</dbReference>
<feature type="region of interest" description="Disordered" evidence="8">
    <location>
        <begin position="475"/>
        <end position="551"/>
    </location>
</feature>
<keyword evidence="5" id="KW-0418">Kinase</keyword>
<evidence type="ECO:0000313" key="10">
    <source>
        <dbReference type="EMBL" id="KAB1202785.1"/>
    </source>
</evidence>
<evidence type="ECO:0000256" key="3">
    <source>
        <dbReference type="ARBA" id="ARBA00022679"/>
    </source>
</evidence>
<dbReference type="Gene3D" id="3.30.200.20">
    <property type="entry name" value="Phosphorylase Kinase, domain 1"/>
    <property type="match status" value="1"/>
</dbReference>
<name>A0A6A1UQU1_9ROSI</name>
<dbReference type="Gene3D" id="1.10.510.10">
    <property type="entry name" value="Transferase(Phosphotransferase) domain 1"/>
    <property type="match status" value="1"/>
</dbReference>
<dbReference type="FunFam" id="1.10.510.10:FF:000043">
    <property type="entry name" value="probable serine/threonine-protein kinase At1g54610"/>
    <property type="match status" value="1"/>
</dbReference>
<keyword evidence="3" id="KW-0808">Transferase</keyword>
<evidence type="ECO:0000256" key="4">
    <source>
        <dbReference type="ARBA" id="ARBA00022741"/>
    </source>
</evidence>
<dbReference type="PROSITE" id="PS00107">
    <property type="entry name" value="PROTEIN_KINASE_ATP"/>
    <property type="match status" value="1"/>
</dbReference>
<feature type="domain" description="Protein kinase" evidence="9">
    <location>
        <begin position="117"/>
        <end position="401"/>
    </location>
</feature>
<sequence>MGCVISREVSSGIVSEAKEEKNLSAQSNKKIDAVLETKVDRNVVEVQNGEIKEAGKNGGDGGKQPPGERRRSRANPRLSSLPKHSRGEQVAVGWPPWLTDVCGEALKGLIPRRADSFEKIDKIGQGTYSNVYKARDILTGKTVALKKVRFDTLEPESVKFMAREILILRRLDHPNVVKLEGLATSRMSCSLYLVFQYMEHDLAGLAASQGVKFTEAQVKCYMHQLLSGLEHCHNHGVLHRDIKGSNLLIDNGGVLKIADFGLANTFDPNHKRSMTSRVVTLWYRPPELLLGATDYGVSIDLWSAGCILAELLAGKPIMPGRTEVEQLHKIYKLCGSPSDEYLKKAKLPNASLFRPPGPYKRCIRETFKDFPPSSLPLIDTLLAIDPAERETATSALKSEFFTTEPYACEPSSLPQYPPSKEMDAKRRDDEARRCGCFTPCFLRPHCAFVAYYSIFAGLAEDASIEILKKLRAASKAQADGAKKTRTRDRSVRAFPAPEANAELQSNLDRRRLISHANAKSKSEKFPPPHQDGQLGFPLGASHHIDPANVPRDAQFTSTSFTFLKEPLQTWSGPLGKPSSVHAPRRKKQAAGDEREPSKLQTGEVKYTSNGASSKGKNSMA</sequence>
<dbReference type="SMART" id="SM00220">
    <property type="entry name" value="S_TKc"/>
    <property type="match status" value="1"/>
</dbReference>
<keyword evidence="2" id="KW-0723">Serine/threonine-protein kinase</keyword>
<dbReference type="Proteomes" id="UP000516437">
    <property type="component" value="Chromosome 8"/>
</dbReference>
<evidence type="ECO:0000256" key="8">
    <source>
        <dbReference type="SAM" id="MobiDB-lite"/>
    </source>
</evidence>
<feature type="compositionally biased region" description="Polar residues" evidence="8">
    <location>
        <begin position="606"/>
        <end position="620"/>
    </location>
</feature>
<dbReference type="PANTHER" id="PTHR24056:SF529">
    <property type="entry name" value="CYCLIN-DEPENDENT KINASE"/>
    <property type="match status" value="1"/>
</dbReference>
<dbReference type="GO" id="GO:0000307">
    <property type="term" value="C:cyclin-dependent protein kinase holoenzyme complex"/>
    <property type="evidence" value="ECO:0007669"/>
    <property type="project" value="TreeGrafter"/>
</dbReference>
<organism evidence="10 11">
    <name type="scientific">Morella rubra</name>
    <name type="common">Chinese bayberry</name>
    <dbReference type="NCBI Taxonomy" id="262757"/>
    <lineage>
        <taxon>Eukaryota</taxon>
        <taxon>Viridiplantae</taxon>
        <taxon>Streptophyta</taxon>
        <taxon>Embryophyta</taxon>
        <taxon>Tracheophyta</taxon>
        <taxon>Spermatophyta</taxon>
        <taxon>Magnoliopsida</taxon>
        <taxon>eudicotyledons</taxon>
        <taxon>Gunneridae</taxon>
        <taxon>Pentapetalae</taxon>
        <taxon>rosids</taxon>
        <taxon>fabids</taxon>
        <taxon>Fagales</taxon>
        <taxon>Myricaceae</taxon>
        <taxon>Morella</taxon>
    </lineage>
</organism>
<accession>A0A6A1UQU1</accession>
<evidence type="ECO:0000256" key="6">
    <source>
        <dbReference type="ARBA" id="ARBA00022840"/>
    </source>
</evidence>
<evidence type="ECO:0000259" key="9">
    <source>
        <dbReference type="PROSITE" id="PS50011"/>
    </source>
</evidence>
<dbReference type="PANTHER" id="PTHR24056">
    <property type="entry name" value="CELL DIVISION PROTEIN KINASE"/>
    <property type="match status" value="1"/>
</dbReference>
<dbReference type="PROSITE" id="PS50011">
    <property type="entry name" value="PROTEIN_KINASE_DOM"/>
    <property type="match status" value="1"/>
</dbReference>
<evidence type="ECO:0000256" key="7">
    <source>
        <dbReference type="PROSITE-ProRule" id="PRU10141"/>
    </source>
</evidence>
<dbReference type="InterPro" id="IPR011009">
    <property type="entry name" value="Kinase-like_dom_sf"/>
</dbReference>
<dbReference type="PROSITE" id="PS00108">
    <property type="entry name" value="PROTEIN_KINASE_ST"/>
    <property type="match status" value="1"/>
</dbReference>
<evidence type="ECO:0000313" key="11">
    <source>
        <dbReference type="Proteomes" id="UP000516437"/>
    </source>
</evidence>
<dbReference type="GO" id="GO:0032968">
    <property type="term" value="P:positive regulation of transcription elongation by RNA polymerase II"/>
    <property type="evidence" value="ECO:0007669"/>
    <property type="project" value="TreeGrafter"/>
</dbReference>
<dbReference type="SUPFAM" id="SSF56112">
    <property type="entry name" value="Protein kinase-like (PK-like)"/>
    <property type="match status" value="1"/>
</dbReference>
<evidence type="ECO:0000256" key="5">
    <source>
        <dbReference type="ARBA" id="ARBA00022777"/>
    </source>
</evidence>
<evidence type="ECO:0000256" key="1">
    <source>
        <dbReference type="ARBA" id="ARBA00006485"/>
    </source>
</evidence>
<dbReference type="EMBL" id="RXIC02000026">
    <property type="protein sequence ID" value="KAB1202785.1"/>
    <property type="molecule type" value="Genomic_DNA"/>
</dbReference>
<dbReference type="GO" id="GO:0005524">
    <property type="term" value="F:ATP binding"/>
    <property type="evidence" value="ECO:0007669"/>
    <property type="project" value="UniProtKB-UniRule"/>
</dbReference>
<dbReference type="Pfam" id="PF00069">
    <property type="entry name" value="Pkinase"/>
    <property type="match status" value="1"/>
</dbReference>
<dbReference type="InterPro" id="IPR017441">
    <property type="entry name" value="Protein_kinase_ATP_BS"/>
</dbReference>
<dbReference type="OrthoDB" id="28397at2759"/>
<gene>
    <name evidence="10" type="ORF">CJ030_MR8G022193</name>
</gene>
<dbReference type="AlphaFoldDB" id="A0A6A1UQU1"/>
<evidence type="ECO:0000256" key="2">
    <source>
        <dbReference type="ARBA" id="ARBA00022527"/>
    </source>
</evidence>
<protein>
    <recommendedName>
        <fullName evidence="9">Protein kinase domain-containing protein</fullName>
    </recommendedName>
</protein>
<feature type="region of interest" description="Disordered" evidence="8">
    <location>
        <begin position="568"/>
        <end position="620"/>
    </location>
</feature>
<dbReference type="InterPro" id="IPR050108">
    <property type="entry name" value="CDK"/>
</dbReference>
<dbReference type="FunFam" id="3.30.200.20:FF:000021">
    <property type="entry name" value="probable serine/threonine-protein kinase At1g54610"/>
    <property type="match status" value="1"/>
</dbReference>
<comment type="similarity">
    <text evidence="1">Belongs to the protein kinase superfamily. CMGC Ser/Thr protein kinase family. CDC2/CDKX subfamily.</text>
</comment>
<proteinExistence type="inferred from homology"/>
<comment type="caution">
    <text evidence="10">The sequence shown here is derived from an EMBL/GenBank/DDBJ whole genome shotgun (WGS) entry which is preliminary data.</text>
</comment>
<reference evidence="10 11" key="1">
    <citation type="journal article" date="2019" name="Plant Biotechnol. J.">
        <title>The red bayberry genome and genetic basis of sex determination.</title>
        <authorList>
            <person name="Jia H.M."/>
            <person name="Jia H.J."/>
            <person name="Cai Q.L."/>
            <person name="Wang Y."/>
            <person name="Zhao H.B."/>
            <person name="Yang W.F."/>
            <person name="Wang G.Y."/>
            <person name="Li Y.H."/>
            <person name="Zhan D.L."/>
            <person name="Shen Y.T."/>
            <person name="Niu Q.F."/>
            <person name="Chang L."/>
            <person name="Qiu J."/>
            <person name="Zhao L."/>
            <person name="Xie H.B."/>
            <person name="Fu W.Y."/>
            <person name="Jin J."/>
            <person name="Li X.W."/>
            <person name="Jiao Y."/>
            <person name="Zhou C.C."/>
            <person name="Tu T."/>
            <person name="Chai C.Y."/>
            <person name="Gao J.L."/>
            <person name="Fan L.J."/>
            <person name="van de Weg E."/>
            <person name="Wang J.Y."/>
            <person name="Gao Z.S."/>
        </authorList>
    </citation>
    <scope>NUCLEOTIDE SEQUENCE [LARGE SCALE GENOMIC DNA]</scope>
    <source>
        <tissue evidence="10">Leaves</tissue>
    </source>
</reference>
<feature type="binding site" evidence="7">
    <location>
        <position position="146"/>
    </location>
    <ligand>
        <name>ATP</name>
        <dbReference type="ChEBI" id="CHEBI:30616"/>
    </ligand>
</feature>